<dbReference type="Gene3D" id="3.20.20.370">
    <property type="entry name" value="Glycoside hydrolase/deacetylase"/>
    <property type="match status" value="1"/>
</dbReference>
<proteinExistence type="predicted"/>
<name>A0A2T6FU16_9BACL</name>
<evidence type="ECO:0000313" key="3">
    <source>
        <dbReference type="Proteomes" id="UP000244184"/>
    </source>
</evidence>
<dbReference type="PANTHER" id="PTHR10587">
    <property type="entry name" value="GLYCOSYL TRANSFERASE-RELATED"/>
    <property type="match status" value="1"/>
</dbReference>
<dbReference type="GO" id="GO:0005975">
    <property type="term" value="P:carbohydrate metabolic process"/>
    <property type="evidence" value="ECO:0007669"/>
    <property type="project" value="InterPro"/>
</dbReference>
<evidence type="ECO:0000313" key="2">
    <source>
        <dbReference type="EMBL" id="PUA35385.1"/>
    </source>
</evidence>
<dbReference type="SUPFAM" id="SSF88713">
    <property type="entry name" value="Glycoside hydrolase/deacetylase"/>
    <property type="match status" value="1"/>
</dbReference>
<dbReference type="AlphaFoldDB" id="A0A2T6FU16"/>
<dbReference type="InterPro" id="IPR011330">
    <property type="entry name" value="Glyco_hydro/deAcase_b/a-brl"/>
</dbReference>
<dbReference type="Proteomes" id="UP000244184">
    <property type="component" value="Unassembled WGS sequence"/>
</dbReference>
<dbReference type="InterPro" id="IPR050248">
    <property type="entry name" value="Polysacc_deacetylase_ArnD"/>
</dbReference>
<gene>
    <name evidence="2" type="ORF">C8Z91_30750</name>
</gene>
<sequence length="300" mass="33633">MMFMSLKDRKEISIFCCLVWFTLCVLTGCSPEKEEVHTSAGQKPIAGKSSYGEEERVLSGFQMIGEYAAKPYAIVGTNPPSSERGSGKKKAYLTFDDGPSRQTKHILRILREKGIKATFFVTGKSSPELQAYYKLIVNEGHSLGNHTYSHNYGYIYSSVKAYRKDTEKLNDLLARIAGVRPDIFRFPGGSDNHLSRKAGGRHIMAKIAREMTNIGYRYFDWNVSSTDAAAVTLPKQNILASVRSNSLGKNQIIVLMHDEDHKTTTVEALPDAIDWLKKQGYQFETLSKSSFVFQFLHPPG</sequence>
<evidence type="ECO:0000259" key="1">
    <source>
        <dbReference type="PROSITE" id="PS51677"/>
    </source>
</evidence>
<dbReference type="EMBL" id="PYHP01000088">
    <property type="protein sequence ID" value="PUA35385.1"/>
    <property type="molecule type" value="Genomic_DNA"/>
</dbReference>
<comment type="caution">
    <text evidence="2">The sequence shown here is derived from an EMBL/GenBank/DDBJ whole genome shotgun (WGS) entry which is preliminary data.</text>
</comment>
<dbReference type="GO" id="GO:0016810">
    <property type="term" value="F:hydrolase activity, acting on carbon-nitrogen (but not peptide) bonds"/>
    <property type="evidence" value="ECO:0007669"/>
    <property type="project" value="InterPro"/>
</dbReference>
<dbReference type="PANTHER" id="PTHR10587:SF125">
    <property type="entry name" value="POLYSACCHARIDE DEACETYLASE YHEN-RELATED"/>
    <property type="match status" value="1"/>
</dbReference>
<dbReference type="InterPro" id="IPR002509">
    <property type="entry name" value="NODB_dom"/>
</dbReference>
<dbReference type="CDD" id="cd10944">
    <property type="entry name" value="CE4_SmPgdA_like"/>
    <property type="match status" value="1"/>
</dbReference>
<dbReference type="Pfam" id="PF01522">
    <property type="entry name" value="Polysacc_deac_1"/>
    <property type="match status" value="1"/>
</dbReference>
<dbReference type="PROSITE" id="PS51677">
    <property type="entry name" value="NODB"/>
    <property type="match status" value="1"/>
</dbReference>
<reference evidence="2 3" key="1">
    <citation type="submission" date="2018-03" db="EMBL/GenBank/DDBJ databases">
        <title>Genome sequence of Paenibacillus elgii strain AC13 an antimicrobial compound producing bacteria.</title>
        <authorList>
            <person name="Kurokawa A.S."/>
            <person name="Araujo J.F."/>
            <person name="Costa R.A."/>
            <person name="Ortega D.B."/>
            <person name="Pires A.S."/>
            <person name="Pappas G.J.Jr."/>
            <person name="Franco O.L."/>
            <person name="Barreto C."/>
            <person name="Magalhaes B.S."/>
            <person name="Kruger R.H."/>
        </authorList>
    </citation>
    <scope>NUCLEOTIDE SEQUENCE [LARGE SCALE GENOMIC DNA]</scope>
    <source>
        <strain evidence="2 3">AC13</strain>
    </source>
</reference>
<feature type="domain" description="NodB homology" evidence="1">
    <location>
        <begin position="89"/>
        <end position="284"/>
    </location>
</feature>
<organism evidence="2 3">
    <name type="scientific">Paenibacillus elgii</name>
    <dbReference type="NCBI Taxonomy" id="189691"/>
    <lineage>
        <taxon>Bacteria</taxon>
        <taxon>Bacillati</taxon>
        <taxon>Bacillota</taxon>
        <taxon>Bacilli</taxon>
        <taxon>Bacillales</taxon>
        <taxon>Paenibacillaceae</taxon>
        <taxon>Paenibacillus</taxon>
    </lineage>
</organism>
<dbReference type="PROSITE" id="PS51257">
    <property type="entry name" value="PROKAR_LIPOPROTEIN"/>
    <property type="match status" value="1"/>
</dbReference>
<accession>A0A2T6FU16</accession>
<protein>
    <recommendedName>
        <fullName evidence="1">NodB homology domain-containing protein</fullName>
    </recommendedName>
</protein>